<evidence type="ECO:0000313" key="2">
    <source>
        <dbReference type="EMBL" id="KAD5318037.1"/>
    </source>
</evidence>
<evidence type="ECO:0000256" key="1">
    <source>
        <dbReference type="SAM" id="MobiDB-lite"/>
    </source>
</evidence>
<evidence type="ECO:0000313" key="3">
    <source>
        <dbReference type="Proteomes" id="UP000326396"/>
    </source>
</evidence>
<reference evidence="2 3" key="1">
    <citation type="submission" date="2019-05" db="EMBL/GenBank/DDBJ databases">
        <title>Mikania micrantha, genome provides insights into the molecular mechanism of rapid growth.</title>
        <authorList>
            <person name="Liu B."/>
        </authorList>
    </citation>
    <scope>NUCLEOTIDE SEQUENCE [LARGE SCALE GENOMIC DNA]</scope>
    <source>
        <strain evidence="2">NLD-2019</strain>
        <tissue evidence="2">Leaf</tissue>
    </source>
</reference>
<dbReference type="EMBL" id="SZYD01000009">
    <property type="protein sequence ID" value="KAD5318037.1"/>
    <property type="molecule type" value="Genomic_DNA"/>
</dbReference>
<sequence>MNQYKNNVKTGCLVEVFYPFVQHLFKTGYKPLLLSSSRLKQFLVYINTSNHQGPWLGAELHNHGRPRPSVGRMTLFGRMAKGWPTPFDRQPPSTTTPFEPPPFASSSSFDNHSLIRTPTLE</sequence>
<dbReference type="AlphaFoldDB" id="A0A5N6NWG3"/>
<feature type="region of interest" description="Disordered" evidence="1">
    <location>
        <begin position="82"/>
        <end position="121"/>
    </location>
</feature>
<keyword evidence="3" id="KW-1185">Reference proteome</keyword>
<feature type="compositionally biased region" description="Polar residues" evidence="1">
    <location>
        <begin position="110"/>
        <end position="121"/>
    </location>
</feature>
<proteinExistence type="predicted"/>
<comment type="caution">
    <text evidence="2">The sequence shown here is derived from an EMBL/GenBank/DDBJ whole genome shotgun (WGS) entry which is preliminary data.</text>
</comment>
<gene>
    <name evidence="2" type="ORF">E3N88_17983</name>
</gene>
<protein>
    <submittedName>
        <fullName evidence="2">Uncharacterized protein</fullName>
    </submittedName>
</protein>
<organism evidence="2 3">
    <name type="scientific">Mikania micrantha</name>
    <name type="common">bitter vine</name>
    <dbReference type="NCBI Taxonomy" id="192012"/>
    <lineage>
        <taxon>Eukaryota</taxon>
        <taxon>Viridiplantae</taxon>
        <taxon>Streptophyta</taxon>
        <taxon>Embryophyta</taxon>
        <taxon>Tracheophyta</taxon>
        <taxon>Spermatophyta</taxon>
        <taxon>Magnoliopsida</taxon>
        <taxon>eudicotyledons</taxon>
        <taxon>Gunneridae</taxon>
        <taxon>Pentapetalae</taxon>
        <taxon>asterids</taxon>
        <taxon>campanulids</taxon>
        <taxon>Asterales</taxon>
        <taxon>Asteraceae</taxon>
        <taxon>Asteroideae</taxon>
        <taxon>Heliantheae alliance</taxon>
        <taxon>Eupatorieae</taxon>
        <taxon>Mikania</taxon>
    </lineage>
</organism>
<accession>A0A5N6NWG3</accession>
<dbReference type="Proteomes" id="UP000326396">
    <property type="component" value="Linkage Group LG17"/>
</dbReference>
<name>A0A5N6NWG3_9ASTR</name>